<dbReference type="Proteomes" id="UP000000657">
    <property type="component" value="Chromosome"/>
</dbReference>
<feature type="region of interest" description="Disordered" evidence="1">
    <location>
        <begin position="34"/>
        <end position="90"/>
    </location>
</feature>
<dbReference type="AlphaFoldDB" id="Q0RAK4"/>
<accession>Q0RAK4</accession>
<protein>
    <submittedName>
        <fullName evidence="2">Uncharacterized protein</fullName>
    </submittedName>
</protein>
<reference evidence="2 3" key="1">
    <citation type="journal article" date="2007" name="Genome Res.">
        <title>Genome characteristics of facultatively symbiotic Frankia sp. strains reflect host range and host plant biogeography.</title>
        <authorList>
            <person name="Normand P."/>
            <person name="Lapierre P."/>
            <person name="Tisa L.S."/>
            <person name="Gogarten J.P."/>
            <person name="Alloisio N."/>
            <person name="Bagnarol E."/>
            <person name="Bassi C.A."/>
            <person name="Berry A.M."/>
            <person name="Bickhart D.M."/>
            <person name="Choisne N."/>
            <person name="Couloux A."/>
            <person name="Cournoyer B."/>
            <person name="Cruveiller S."/>
            <person name="Daubin V."/>
            <person name="Demange N."/>
            <person name="Francino M.P."/>
            <person name="Goltsman E."/>
            <person name="Huang Y."/>
            <person name="Kopp O.R."/>
            <person name="Labarre L."/>
            <person name="Lapidus A."/>
            <person name="Lavire C."/>
            <person name="Marechal J."/>
            <person name="Martinez M."/>
            <person name="Mastronunzio J.E."/>
            <person name="Mullin B.C."/>
            <person name="Niemann J."/>
            <person name="Pujic P."/>
            <person name="Rawnsley T."/>
            <person name="Rouy Z."/>
            <person name="Schenowitz C."/>
            <person name="Sellstedt A."/>
            <person name="Tavares F."/>
            <person name="Tomkins J.P."/>
            <person name="Vallenet D."/>
            <person name="Valverde C."/>
            <person name="Wall L.G."/>
            <person name="Wang Y."/>
            <person name="Medigue C."/>
            <person name="Benson D.R."/>
        </authorList>
    </citation>
    <scope>NUCLEOTIDE SEQUENCE [LARGE SCALE GENOMIC DNA]</scope>
    <source>
        <strain evidence="3">DSM 45986 / CECT 9034 / ACN14a</strain>
    </source>
</reference>
<evidence type="ECO:0000256" key="1">
    <source>
        <dbReference type="SAM" id="MobiDB-lite"/>
    </source>
</evidence>
<feature type="compositionally biased region" description="Basic and acidic residues" evidence="1">
    <location>
        <begin position="66"/>
        <end position="79"/>
    </location>
</feature>
<name>Q0RAK4_FRAAA</name>
<sequence>MVRPTLPPPPARAIPPKPVVPTVGADVVRVSLVREGTTRDRTRPTGPDLPEPGRPGAVGLFLLRGRLRDGARRRGERGRPAPRRQGLRRP</sequence>
<gene>
    <name evidence="2" type="ordered locus">FRAAL5310</name>
</gene>
<keyword evidence="3" id="KW-1185">Reference proteome</keyword>
<proteinExistence type="predicted"/>
<organism evidence="2 3">
    <name type="scientific">Frankia alni (strain DSM 45986 / CECT 9034 / ACN14a)</name>
    <dbReference type="NCBI Taxonomy" id="326424"/>
    <lineage>
        <taxon>Bacteria</taxon>
        <taxon>Bacillati</taxon>
        <taxon>Actinomycetota</taxon>
        <taxon>Actinomycetes</taxon>
        <taxon>Frankiales</taxon>
        <taxon>Frankiaceae</taxon>
        <taxon>Frankia</taxon>
    </lineage>
</organism>
<dbReference type="HOGENOM" id="CLU_2436488_0_0_11"/>
<evidence type="ECO:0000313" key="3">
    <source>
        <dbReference type="Proteomes" id="UP000000657"/>
    </source>
</evidence>
<dbReference type="EMBL" id="CT573213">
    <property type="protein sequence ID" value="CAL29842.1"/>
    <property type="molecule type" value="Genomic_DNA"/>
</dbReference>
<evidence type="ECO:0000313" key="2">
    <source>
        <dbReference type="EMBL" id="CAL29842.1"/>
    </source>
</evidence>
<feature type="compositionally biased region" description="Basic residues" evidence="1">
    <location>
        <begin position="80"/>
        <end position="90"/>
    </location>
</feature>